<dbReference type="InterPro" id="IPR006115">
    <property type="entry name" value="6PGDH_NADP-bd"/>
</dbReference>
<dbReference type="AlphaFoldDB" id="A0A173ZK91"/>
<dbReference type="Proteomes" id="UP000261257">
    <property type="component" value="Unassembled WGS sequence"/>
</dbReference>
<name>A0A173ZK91_9FIRM</name>
<dbReference type="InterPro" id="IPR013328">
    <property type="entry name" value="6PGD_dom2"/>
</dbReference>
<sequence length="289" mass="31440">MIVGFIGFGEAASSIALGLRGEGIDRMVCYDAMQDDERMSEIMKERVAACQGEKAESAAAVCRKSDVVISAVPSNYAVSAAEDAAAGIKEGQLFLDVSTATPIEKKKISEMVKARGGLLIDGAMMGALLKSKHQVPMLLSGDGAKAFRDKMEPYHMCLEVVEGEAGTATSIKFIRSITAKGLSCLLIESLQAAQRFGVEQTIVDSFVDTFGPEFIGIINGYVSGAIIHAERREHELKNVVDFLQSEMLPYTMAEATRTKLQWLADHHVKDNFESGVARDWKKVLEGWKL</sequence>
<dbReference type="GO" id="GO:0008679">
    <property type="term" value="F:2-hydroxy-3-oxopropionate reductase activity"/>
    <property type="evidence" value="ECO:0007669"/>
    <property type="project" value="UniProtKB-EC"/>
</dbReference>
<dbReference type="SUPFAM" id="SSF48179">
    <property type="entry name" value="6-phosphogluconate dehydrogenase C-terminal domain-like"/>
    <property type="match status" value="1"/>
</dbReference>
<feature type="domain" description="6-phosphogluconate dehydrogenase NADP-binding" evidence="1">
    <location>
        <begin position="3"/>
        <end position="142"/>
    </location>
</feature>
<evidence type="ECO:0000259" key="1">
    <source>
        <dbReference type="Pfam" id="PF03446"/>
    </source>
</evidence>
<dbReference type="GO" id="GO:0006574">
    <property type="term" value="P:L-valine catabolic process"/>
    <property type="evidence" value="ECO:0007669"/>
    <property type="project" value="TreeGrafter"/>
</dbReference>
<dbReference type="InterPro" id="IPR036291">
    <property type="entry name" value="NAD(P)-bd_dom_sf"/>
</dbReference>
<reference evidence="4 6" key="2">
    <citation type="submission" date="2018-08" db="EMBL/GenBank/DDBJ databases">
        <title>A genome reference for cultivated species of the human gut microbiota.</title>
        <authorList>
            <person name="Zou Y."/>
            <person name="Xue W."/>
            <person name="Luo G."/>
        </authorList>
    </citation>
    <scope>NUCLEOTIDE SEQUENCE [LARGE SCALE GENOMIC DNA]</scope>
    <source>
        <strain evidence="4 6">TF05-11AC</strain>
    </source>
</reference>
<dbReference type="InterPro" id="IPR008927">
    <property type="entry name" value="6-PGluconate_DH-like_C_sf"/>
</dbReference>
<evidence type="ECO:0000313" key="6">
    <source>
        <dbReference type="Proteomes" id="UP000261257"/>
    </source>
</evidence>
<dbReference type="EC" id="1.1.1.60" evidence="3"/>
<protein>
    <submittedName>
        <fullName evidence="3">2-hydroxy-3-oxopropionate reductase</fullName>
        <ecNumber evidence="3">1.1.1.60</ecNumber>
    </submittedName>
    <submittedName>
        <fullName evidence="4">NAD(P)-dependent oxidoreductase</fullName>
    </submittedName>
</protein>
<dbReference type="EMBL" id="CYZE01000002">
    <property type="protein sequence ID" value="CUN76644.1"/>
    <property type="molecule type" value="Genomic_DNA"/>
</dbReference>
<dbReference type="PANTHER" id="PTHR22981:SF84">
    <property type="entry name" value="3-HYDROXYISOBUTYRATE DEHYDROGENASE"/>
    <property type="match status" value="1"/>
</dbReference>
<dbReference type="Gene3D" id="3.40.50.720">
    <property type="entry name" value="NAD(P)-binding Rossmann-like Domain"/>
    <property type="match status" value="1"/>
</dbReference>
<dbReference type="Pfam" id="PF03446">
    <property type="entry name" value="NAD_binding_2"/>
    <property type="match status" value="1"/>
</dbReference>
<keyword evidence="3" id="KW-0560">Oxidoreductase</keyword>
<evidence type="ECO:0000313" key="5">
    <source>
        <dbReference type="Proteomes" id="UP000095651"/>
    </source>
</evidence>
<dbReference type="RefSeq" id="WP_055653298.1">
    <property type="nucleotide sequence ID" value="NZ_CABIXC010000002.1"/>
</dbReference>
<evidence type="ECO:0000259" key="2">
    <source>
        <dbReference type="Pfam" id="PF09130"/>
    </source>
</evidence>
<accession>A0A173ZK91</accession>
<dbReference type="GO" id="GO:0050661">
    <property type="term" value="F:NADP binding"/>
    <property type="evidence" value="ECO:0007669"/>
    <property type="project" value="InterPro"/>
</dbReference>
<feature type="domain" description="Phosphogluconate dehydrogenase NAD-binding putative C-terminal" evidence="2">
    <location>
        <begin position="193"/>
        <end position="262"/>
    </location>
</feature>
<dbReference type="PANTHER" id="PTHR22981">
    <property type="entry name" value="3-HYDROXYISOBUTYRATE DEHYDROGENASE-RELATED"/>
    <property type="match status" value="1"/>
</dbReference>
<dbReference type="GO" id="GO:0008442">
    <property type="term" value="F:3-hydroxyisobutyrate dehydrogenase activity"/>
    <property type="evidence" value="ECO:0007669"/>
    <property type="project" value="TreeGrafter"/>
</dbReference>
<dbReference type="SUPFAM" id="SSF51735">
    <property type="entry name" value="NAD(P)-binding Rossmann-fold domains"/>
    <property type="match status" value="1"/>
</dbReference>
<gene>
    <name evidence="3" type="primary">garR_1</name>
    <name evidence="4" type="ORF">DXC39_06865</name>
    <name evidence="3" type="ORF">ERS852407_01035</name>
</gene>
<reference evidence="3 5" key="1">
    <citation type="submission" date="2015-09" db="EMBL/GenBank/DDBJ databases">
        <authorList>
            <consortium name="Pathogen Informatics"/>
        </authorList>
    </citation>
    <scope>NUCLEOTIDE SEQUENCE [LARGE SCALE GENOMIC DNA]</scope>
    <source>
        <strain evidence="3 5">2789STDY5608850</strain>
    </source>
</reference>
<evidence type="ECO:0000313" key="4">
    <source>
        <dbReference type="EMBL" id="RGM07429.1"/>
    </source>
</evidence>
<dbReference type="Proteomes" id="UP000095651">
    <property type="component" value="Unassembled WGS sequence"/>
</dbReference>
<dbReference type="Gene3D" id="1.10.1040.10">
    <property type="entry name" value="N-(1-d-carboxylethyl)-l-norvaline Dehydrogenase, domain 2"/>
    <property type="match status" value="1"/>
</dbReference>
<dbReference type="Pfam" id="PF09130">
    <property type="entry name" value="DUF1932"/>
    <property type="match status" value="1"/>
</dbReference>
<proteinExistence type="predicted"/>
<dbReference type="EMBL" id="QSSQ01000003">
    <property type="protein sequence ID" value="RGM07429.1"/>
    <property type="molecule type" value="Genomic_DNA"/>
</dbReference>
<organism evidence="3 5">
    <name type="scientific">Hungatella hathewayi</name>
    <dbReference type="NCBI Taxonomy" id="154046"/>
    <lineage>
        <taxon>Bacteria</taxon>
        <taxon>Bacillati</taxon>
        <taxon>Bacillota</taxon>
        <taxon>Clostridia</taxon>
        <taxon>Lachnospirales</taxon>
        <taxon>Lachnospiraceae</taxon>
        <taxon>Hungatella</taxon>
    </lineage>
</organism>
<evidence type="ECO:0000313" key="3">
    <source>
        <dbReference type="EMBL" id="CUN76644.1"/>
    </source>
</evidence>
<dbReference type="InterPro" id="IPR015814">
    <property type="entry name" value="Pgluconate_DH_NAD-bd_C"/>
</dbReference>